<keyword evidence="9" id="KW-1185">Reference proteome</keyword>
<feature type="transmembrane region" description="Helical" evidence="6">
    <location>
        <begin position="517"/>
        <end position="541"/>
    </location>
</feature>
<keyword evidence="4 6" id="KW-1133">Transmembrane helix</keyword>
<dbReference type="AlphaFoldDB" id="A0A2G8KB76"/>
<sequence>MIVIAGYSLAYGNVLRLVYGYDSYGNVCSQKNEKIENITQSGMDMSDRPFVFFMDIKNPTDSLEICVSQCPNKTLLTSSDIQSYARETDILLCNYHVAVDDYTKQEQGLTGPCPAVVMDSQPILSRCIPNDVRTLAEVQIHDIVEFLNASEFISKALMDLYVARWWILGLCLISMVVAFIIMILLHIIAQVIVWLIYVLSIVGSIAGTIALWVTYYYKKQAYEELPSHQQLVLDADNIKTFLIFSICATVFTVILLLVILVMRKRIAFAVELFHQAGKSLSAMPLLLLLPFWTFITLLVFFVYVAAVFVAIAATGEAMLVEKTGFVTYDPPKMVRYFWWYHLIGFFWTMEFILACHQFVIAACVVSWYFTRNKKSFDSPIINSMGVLMRYHLGSMVFGAFIITLVKVPRAILLYIQAKLKGREGSLAQFILRCLSCCLWCLEKILKFINAHAYIVIAIEGRSFCPAARRALSCLISNALRVAAINCVGDFILFLGKLLVVSITALIGVAVLGTNQSYTFYGITLAIVGVYAFAIASCFFLVYEMAVDTLLLCFCEDIRTNDGSEDKPYFMESGLMEFVSNSTKKLNSRSKRRRKDDEADGVGVVTPDEVVELKSQPAEVTEEKEEQE</sequence>
<name>A0A2G8KB76_STIJA</name>
<dbReference type="InterPro" id="IPR007603">
    <property type="entry name" value="Choline_transptr-like"/>
</dbReference>
<dbReference type="OrthoDB" id="420519at2759"/>
<feature type="transmembrane region" description="Helical" evidence="6">
    <location>
        <begin position="490"/>
        <end position="511"/>
    </location>
</feature>
<comment type="function">
    <text evidence="6">Choline transporter.</text>
</comment>
<dbReference type="GO" id="GO:0005886">
    <property type="term" value="C:plasma membrane"/>
    <property type="evidence" value="ECO:0007669"/>
    <property type="project" value="UniProtKB-SubCell"/>
</dbReference>
<dbReference type="STRING" id="307972.A0A2G8KB76"/>
<evidence type="ECO:0000256" key="5">
    <source>
        <dbReference type="ARBA" id="ARBA00023136"/>
    </source>
</evidence>
<feature type="transmembrane region" description="Helical" evidence="6">
    <location>
        <begin position="336"/>
        <end position="369"/>
    </location>
</feature>
<evidence type="ECO:0000256" key="3">
    <source>
        <dbReference type="ARBA" id="ARBA00022692"/>
    </source>
</evidence>
<dbReference type="Pfam" id="PF04515">
    <property type="entry name" value="Choline_transpo"/>
    <property type="match status" value="1"/>
</dbReference>
<comment type="similarity">
    <text evidence="2 6">Belongs to the CTL (choline transporter-like) family.</text>
</comment>
<gene>
    <name evidence="8" type="ORF">BSL78_17932</name>
</gene>
<reference evidence="8 9" key="1">
    <citation type="journal article" date="2017" name="PLoS Biol.">
        <title>The sea cucumber genome provides insights into morphological evolution and visceral regeneration.</title>
        <authorList>
            <person name="Zhang X."/>
            <person name="Sun L."/>
            <person name="Yuan J."/>
            <person name="Sun Y."/>
            <person name="Gao Y."/>
            <person name="Zhang L."/>
            <person name="Li S."/>
            <person name="Dai H."/>
            <person name="Hamel J.F."/>
            <person name="Liu C."/>
            <person name="Yu Y."/>
            <person name="Liu S."/>
            <person name="Lin W."/>
            <person name="Guo K."/>
            <person name="Jin S."/>
            <person name="Xu P."/>
            <person name="Storey K.B."/>
            <person name="Huan P."/>
            <person name="Zhang T."/>
            <person name="Zhou Y."/>
            <person name="Zhang J."/>
            <person name="Lin C."/>
            <person name="Li X."/>
            <person name="Xing L."/>
            <person name="Huo D."/>
            <person name="Sun M."/>
            <person name="Wang L."/>
            <person name="Mercier A."/>
            <person name="Li F."/>
            <person name="Yang H."/>
            <person name="Xiang J."/>
        </authorList>
    </citation>
    <scope>NUCLEOTIDE SEQUENCE [LARGE SCALE GENOMIC DNA]</scope>
    <source>
        <strain evidence="8">Shaxun</strain>
        <tissue evidence="8">Muscle</tissue>
    </source>
</reference>
<comment type="caution">
    <text evidence="8">The sequence shown here is derived from an EMBL/GenBank/DDBJ whole genome shotgun (WGS) entry which is preliminary data.</text>
</comment>
<feature type="region of interest" description="Disordered" evidence="7">
    <location>
        <begin position="585"/>
        <end position="604"/>
    </location>
</feature>
<dbReference type="PANTHER" id="PTHR12385">
    <property type="entry name" value="CHOLINE TRANSPORTER-LIKE (SLC FAMILY 44)"/>
    <property type="match status" value="1"/>
</dbReference>
<evidence type="ECO:0000256" key="7">
    <source>
        <dbReference type="SAM" id="MobiDB-lite"/>
    </source>
</evidence>
<accession>A0A2G8KB76</accession>
<keyword evidence="3 6" id="KW-0812">Transmembrane</keyword>
<evidence type="ECO:0000313" key="8">
    <source>
        <dbReference type="EMBL" id="PIK45209.1"/>
    </source>
</evidence>
<dbReference type="PANTHER" id="PTHR12385:SF12">
    <property type="entry name" value="CHOLINE TRANSPORTER-LIKE PROTEIN"/>
    <property type="match status" value="1"/>
</dbReference>
<dbReference type="GO" id="GO:0022857">
    <property type="term" value="F:transmembrane transporter activity"/>
    <property type="evidence" value="ECO:0007669"/>
    <property type="project" value="UniProtKB-UniRule"/>
</dbReference>
<dbReference type="Proteomes" id="UP000230750">
    <property type="component" value="Unassembled WGS sequence"/>
</dbReference>
<protein>
    <recommendedName>
        <fullName evidence="6">Choline transporter-like protein</fullName>
    </recommendedName>
</protein>
<feature type="transmembrane region" description="Helical" evidence="6">
    <location>
        <begin position="238"/>
        <end position="262"/>
    </location>
</feature>
<feature type="transmembrane region" description="Helical" evidence="6">
    <location>
        <begin position="165"/>
        <end position="188"/>
    </location>
</feature>
<evidence type="ECO:0000256" key="1">
    <source>
        <dbReference type="ARBA" id="ARBA00004141"/>
    </source>
</evidence>
<feature type="transmembrane region" description="Helical" evidence="6">
    <location>
        <begin position="194"/>
        <end position="217"/>
    </location>
</feature>
<proteinExistence type="inferred from homology"/>
<evidence type="ECO:0000313" key="9">
    <source>
        <dbReference type="Proteomes" id="UP000230750"/>
    </source>
</evidence>
<keyword evidence="5 6" id="KW-0472">Membrane</keyword>
<organism evidence="8 9">
    <name type="scientific">Stichopus japonicus</name>
    <name type="common">Sea cucumber</name>
    <dbReference type="NCBI Taxonomy" id="307972"/>
    <lineage>
        <taxon>Eukaryota</taxon>
        <taxon>Metazoa</taxon>
        <taxon>Echinodermata</taxon>
        <taxon>Eleutherozoa</taxon>
        <taxon>Echinozoa</taxon>
        <taxon>Holothuroidea</taxon>
        <taxon>Aspidochirotacea</taxon>
        <taxon>Aspidochirotida</taxon>
        <taxon>Stichopodidae</taxon>
        <taxon>Apostichopus</taxon>
    </lineage>
</organism>
<feature type="transmembrane region" description="Helical" evidence="6">
    <location>
        <begin position="282"/>
        <end position="315"/>
    </location>
</feature>
<evidence type="ECO:0000256" key="4">
    <source>
        <dbReference type="ARBA" id="ARBA00022989"/>
    </source>
</evidence>
<evidence type="ECO:0000256" key="2">
    <source>
        <dbReference type="ARBA" id="ARBA00007168"/>
    </source>
</evidence>
<dbReference type="EMBL" id="MRZV01000727">
    <property type="protein sequence ID" value="PIK45209.1"/>
    <property type="molecule type" value="Genomic_DNA"/>
</dbReference>
<evidence type="ECO:0000256" key="6">
    <source>
        <dbReference type="RuleBase" id="RU368066"/>
    </source>
</evidence>
<feature type="transmembrane region" description="Helical" evidence="6">
    <location>
        <begin position="389"/>
        <end position="415"/>
    </location>
</feature>
<comment type="subcellular location">
    <subcellularLocation>
        <location evidence="6">Cell membrane</location>
        <topology evidence="6">Multi-pass membrane protein</topology>
    </subcellularLocation>
    <subcellularLocation>
        <location evidence="1">Membrane</location>
        <topology evidence="1">Multi-pass membrane protein</topology>
    </subcellularLocation>
</comment>